<dbReference type="EC" id="1.13.11.53" evidence="9"/>
<comment type="catalytic activity">
    <reaction evidence="1 9">
        <text>1,2-dihydroxy-5-(methylsulfanyl)pent-1-en-3-one + O2 = 4-methylsulfanyl-2-oxobutanoate + formate + 2 H(+)</text>
        <dbReference type="Rhea" id="RHEA:24504"/>
        <dbReference type="ChEBI" id="CHEBI:15378"/>
        <dbReference type="ChEBI" id="CHEBI:15379"/>
        <dbReference type="ChEBI" id="CHEBI:15740"/>
        <dbReference type="ChEBI" id="CHEBI:16723"/>
        <dbReference type="ChEBI" id="CHEBI:49252"/>
        <dbReference type="EC" id="1.13.11.54"/>
    </reaction>
</comment>
<evidence type="ECO:0000313" key="11">
    <source>
        <dbReference type="Proteomes" id="UP000034681"/>
    </source>
</evidence>
<dbReference type="EC" id="1.13.11.54" evidence="9"/>
<comment type="cofactor">
    <cofactor evidence="9">
        <name>Fe(2+)</name>
        <dbReference type="ChEBI" id="CHEBI:29033"/>
    </cofactor>
    <text evidence="9">Binds 1 Fe(2+) cation per monomer.</text>
</comment>
<reference evidence="10" key="1">
    <citation type="submission" date="2012-04" db="EMBL/GenBank/DDBJ databases">
        <authorList>
            <person name="Borisov I.G."/>
            <person name="Ivanikova N.V."/>
            <person name="Pinevich A.V."/>
        </authorList>
    </citation>
    <scope>NUCLEOTIDE SEQUENCE [LARGE SCALE GENOMIC DNA]</scope>
    <source>
        <strain evidence="10">CALU 1027</strain>
    </source>
</reference>
<keyword evidence="5 9" id="KW-0223">Dioxygenase</keyword>
<comment type="function">
    <text evidence="9">Catalyzes 2 different reactions between oxygene and the acireductone 1,2-dihydroxy-3-keto-5-methylthiopentene (DHK-MTPene) depending upon the metal bound in the active site. Fe-containing acireductone dioxygenase (Fe-ARD) produces formate and 2-keto-4-methylthiobutyrate (KMTB), the alpha-ketoacid precursor of methionine in the methionine recycle pathway. Ni-containing acireductone dioxygenase (Ni-ARD) produces methylthiopropionate, carbon monoxide and formate, and does not lie on the methionine recycle pathway.</text>
</comment>
<dbReference type="SUPFAM" id="SSF51182">
    <property type="entry name" value="RmlC-like cupins"/>
    <property type="match status" value="1"/>
</dbReference>
<dbReference type="GO" id="GO:0010308">
    <property type="term" value="F:acireductone dioxygenase (Ni2+-requiring) activity"/>
    <property type="evidence" value="ECO:0007669"/>
    <property type="project" value="UniProtKB-UniRule"/>
</dbReference>
<comment type="subunit">
    <text evidence="9">Monomer.</text>
</comment>
<feature type="binding site" evidence="9">
    <location>
        <position position="98"/>
    </location>
    <ligand>
        <name>Fe(2+)</name>
        <dbReference type="ChEBI" id="CHEBI:29033"/>
    </ligand>
</feature>
<comment type="catalytic activity">
    <reaction evidence="9">
        <text>1,2-dihydroxy-5-(methylsulfanyl)pent-1-en-3-one + O2 = 3-(methylsulfanyl)propanoate + CO + formate + 2 H(+)</text>
        <dbReference type="Rhea" id="RHEA:14161"/>
        <dbReference type="ChEBI" id="CHEBI:15378"/>
        <dbReference type="ChEBI" id="CHEBI:15379"/>
        <dbReference type="ChEBI" id="CHEBI:15740"/>
        <dbReference type="ChEBI" id="CHEBI:17245"/>
        <dbReference type="ChEBI" id="CHEBI:49016"/>
        <dbReference type="ChEBI" id="CHEBI:49252"/>
        <dbReference type="EC" id="1.13.11.53"/>
    </reaction>
</comment>
<dbReference type="Proteomes" id="UP000034681">
    <property type="component" value="Unassembled WGS sequence"/>
</dbReference>
<keyword evidence="2 9" id="KW-0533">Nickel</keyword>
<feature type="binding site" evidence="9">
    <location>
        <position position="137"/>
    </location>
    <ligand>
        <name>Ni(2+)</name>
        <dbReference type="ChEBI" id="CHEBI:49786"/>
    </ligand>
</feature>
<proteinExistence type="inferred from homology"/>
<evidence type="ECO:0000256" key="3">
    <source>
        <dbReference type="ARBA" id="ARBA00022605"/>
    </source>
</evidence>
<comment type="similarity">
    <text evidence="9">Belongs to the acireductone dioxygenase (ARD) family.</text>
</comment>
<protein>
    <recommendedName>
        <fullName evidence="9">Acireductone dioxygenase</fullName>
    </recommendedName>
    <alternativeName>
        <fullName evidence="9">1,2-dihydroxy-3-keto-5-methylthiopentene dioxygenase</fullName>
        <shortName evidence="9">DHK-MTPene dioxygenase</shortName>
    </alternativeName>
    <alternativeName>
        <fullName evidence="9">Acireductone dioxygenase (Fe(2+)-requiring)</fullName>
        <shortName evidence="9">ARD'</shortName>
        <shortName evidence="9">Fe-ARD</shortName>
        <ecNumber evidence="9">1.13.11.54</ecNumber>
    </alternativeName>
    <alternativeName>
        <fullName evidence="9">Acireductone dioxygenase (Ni(2+)-requiring)</fullName>
        <shortName evidence="9">ARD</shortName>
        <shortName evidence="9">Ni-ARD</shortName>
        <ecNumber evidence="9">1.13.11.53</ecNumber>
    </alternativeName>
</protein>
<dbReference type="HAMAP" id="MF_01682">
    <property type="entry name" value="Salvage_MtnD"/>
    <property type="match status" value="1"/>
</dbReference>
<dbReference type="GO" id="GO:0019284">
    <property type="term" value="P:L-methionine salvage from S-adenosylmethionine"/>
    <property type="evidence" value="ECO:0007669"/>
    <property type="project" value="InterPro"/>
</dbReference>
<dbReference type="GO" id="GO:0005506">
    <property type="term" value="F:iron ion binding"/>
    <property type="evidence" value="ECO:0007669"/>
    <property type="project" value="UniProtKB-UniRule"/>
</dbReference>
<organism evidence="10 11">
    <name type="scientific">Prochlorothrix hollandica PCC 9006 = CALU 1027</name>
    <dbReference type="NCBI Taxonomy" id="317619"/>
    <lineage>
        <taxon>Bacteria</taxon>
        <taxon>Bacillati</taxon>
        <taxon>Cyanobacteriota</taxon>
        <taxon>Cyanophyceae</taxon>
        <taxon>Prochlorotrichales</taxon>
        <taxon>Prochlorotrichaceae</taxon>
        <taxon>Prochlorothrix</taxon>
    </lineage>
</organism>
<dbReference type="UniPathway" id="UPA00904">
    <property type="reaction ID" value="UER00878"/>
</dbReference>
<evidence type="ECO:0000256" key="1">
    <source>
        <dbReference type="ARBA" id="ARBA00000428"/>
    </source>
</evidence>
<comment type="pathway">
    <text evidence="9">Amino-acid biosynthesis; L-methionine biosynthesis via salvage pathway; L-methionine from S-methyl-5-thio-alpha-D-ribose 1-phosphate: step 5/6.</text>
</comment>
<dbReference type="OrthoDB" id="9795636at2"/>
<comment type="caution">
    <text evidence="10">The sequence shown here is derived from an EMBL/GenBank/DDBJ whole genome shotgun (WGS) entry which is preliminary data.</text>
</comment>
<dbReference type="GO" id="GO:0016151">
    <property type="term" value="F:nickel cation binding"/>
    <property type="evidence" value="ECO:0007669"/>
    <property type="project" value="UniProtKB-UniRule"/>
</dbReference>
<dbReference type="Gene3D" id="2.60.120.10">
    <property type="entry name" value="Jelly Rolls"/>
    <property type="match status" value="1"/>
</dbReference>
<dbReference type="InterPro" id="IPR023956">
    <property type="entry name" value="ARD_bac"/>
</dbReference>
<comment type="cofactor">
    <cofactor evidence="9">
        <name>Ni(2+)</name>
        <dbReference type="ChEBI" id="CHEBI:49786"/>
    </cofactor>
    <text evidence="9">Binds 1 nickel ion per monomer.</text>
</comment>
<dbReference type="STRING" id="317619.GCA_000332315_04607"/>
<feature type="site" description="Important to generate the dianion" evidence="9">
    <location>
        <position position="100"/>
    </location>
</feature>
<dbReference type="CDD" id="cd02232">
    <property type="entry name" value="cupin_ARD"/>
    <property type="match status" value="1"/>
</dbReference>
<keyword evidence="11" id="KW-1185">Reference proteome</keyword>
<evidence type="ECO:0000256" key="5">
    <source>
        <dbReference type="ARBA" id="ARBA00022964"/>
    </source>
</evidence>
<feature type="binding site" evidence="9">
    <location>
        <position position="94"/>
    </location>
    <ligand>
        <name>Fe(2+)</name>
        <dbReference type="ChEBI" id="CHEBI:29033"/>
    </ligand>
</feature>
<keyword evidence="3 9" id="KW-0028">Amino-acid biosynthesis</keyword>
<dbReference type="eggNOG" id="COG1791">
    <property type="taxonomic scope" value="Bacteria"/>
</dbReference>
<dbReference type="InterPro" id="IPR011051">
    <property type="entry name" value="RmlC_Cupin_sf"/>
</dbReference>
<keyword evidence="6 9" id="KW-0560">Oxidoreductase</keyword>
<keyword evidence="8 9" id="KW-0486">Methionine biosynthesis</keyword>
<feature type="binding site" evidence="9">
    <location>
        <position position="92"/>
    </location>
    <ligand>
        <name>Ni(2+)</name>
        <dbReference type="ChEBI" id="CHEBI:49786"/>
    </ligand>
</feature>
<dbReference type="Pfam" id="PF03079">
    <property type="entry name" value="ARD"/>
    <property type="match status" value="1"/>
</dbReference>
<dbReference type="GO" id="GO:0010309">
    <property type="term" value="F:acireductone dioxygenase [iron(II)-requiring] activity"/>
    <property type="evidence" value="ECO:0007669"/>
    <property type="project" value="UniProtKB-UniRule"/>
</dbReference>
<feature type="binding site" evidence="9">
    <location>
        <position position="98"/>
    </location>
    <ligand>
        <name>Ni(2+)</name>
        <dbReference type="ChEBI" id="CHEBI:49786"/>
    </ligand>
</feature>
<evidence type="ECO:0000256" key="4">
    <source>
        <dbReference type="ARBA" id="ARBA00022723"/>
    </source>
</evidence>
<evidence type="ECO:0000256" key="7">
    <source>
        <dbReference type="ARBA" id="ARBA00023004"/>
    </source>
</evidence>
<keyword evidence="4 9" id="KW-0479">Metal-binding</keyword>
<dbReference type="InterPro" id="IPR004313">
    <property type="entry name" value="ARD"/>
</dbReference>
<feature type="site" description="May play a role in transmitting local conformational changes" evidence="9">
    <location>
        <position position="97"/>
    </location>
</feature>
<evidence type="ECO:0000256" key="9">
    <source>
        <dbReference type="HAMAP-Rule" id="MF_01682"/>
    </source>
</evidence>
<dbReference type="AlphaFoldDB" id="A0A0M2PX98"/>
<dbReference type="RefSeq" id="WP_017714679.1">
    <property type="nucleotide sequence ID" value="NZ_KB235944.1"/>
</dbReference>
<gene>
    <name evidence="9" type="primary">mtnD</name>
    <name evidence="10" type="ORF">PROH_06065</name>
</gene>
<evidence type="ECO:0000313" key="10">
    <source>
        <dbReference type="EMBL" id="KKJ00805.1"/>
    </source>
</evidence>
<dbReference type="GO" id="GO:0019509">
    <property type="term" value="P:L-methionine salvage from methylthioadenosine"/>
    <property type="evidence" value="ECO:0007669"/>
    <property type="project" value="UniProtKB-UniRule"/>
</dbReference>
<feature type="binding site" evidence="9">
    <location>
        <position position="92"/>
    </location>
    <ligand>
        <name>Fe(2+)</name>
        <dbReference type="ChEBI" id="CHEBI:29033"/>
    </ligand>
</feature>
<accession>A0A0M2PX98</accession>
<sequence>MATLTLLDRSTPPLTTAPDITAYLQGIGLDYQQWQPSQPLGDSATSDEVLAAYGAEIETLKAAGGYVTADVIDIQPDTPNLDAMLAKFDKEHWHDEDEVRFTLAGHGIFYINPTTSPVVKVDVAAGDLLVVPRGTLHWFELADDRRIRAIRLFQDPGGWTPHYTNSGTEQQY</sequence>
<keyword evidence="7 9" id="KW-0408">Iron</keyword>
<feature type="site" description="May play a role in metal incorporation in vivo" evidence="9">
    <location>
        <position position="91"/>
    </location>
</feature>
<dbReference type="EMBL" id="AJTX02000003">
    <property type="protein sequence ID" value="KKJ00805.1"/>
    <property type="molecule type" value="Genomic_DNA"/>
</dbReference>
<feature type="binding site" evidence="9">
    <location>
        <position position="137"/>
    </location>
    <ligand>
        <name>Fe(2+)</name>
        <dbReference type="ChEBI" id="CHEBI:29033"/>
    </ligand>
</feature>
<dbReference type="PANTHER" id="PTHR23418:SF0">
    <property type="entry name" value="ACIREDUCTONE DIOXYGENASE"/>
    <property type="match status" value="1"/>
</dbReference>
<feature type="binding site" evidence="9">
    <location>
        <position position="94"/>
    </location>
    <ligand>
        <name>Ni(2+)</name>
        <dbReference type="ChEBI" id="CHEBI:49786"/>
    </ligand>
</feature>
<dbReference type="InterPro" id="IPR014710">
    <property type="entry name" value="RmlC-like_jellyroll"/>
</dbReference>
<evidence type="ECO:0000256" key="8">
    <source>
        <dbReference type="ARBA" id="ARBA00023167"/>
    </source>
</evidence>
<name>A0A0M2PX98_PROHO</name>
<evidence type="ECO:0000256" key="2">
    <source>
        <dbReference type="ARBA" id="ARBA00022596"/>
    </source>
</evidence>
<evidence type="ECO:0000256" key="6">
    <source>
        <dbReference type="ARBA" id="ARBA00023002"/>
    </source>
</evidence>
<dbReference type="PANTHER" id="PTHR23418">
    <property type="entry name" value="ACIREDUCTONE DIOXYGENASE"/>
    <property type="match status" value="1"/>
</dbReference>